<comment type="caution">
    <text evidence="1">The sequence shown here is derived from an EMBL/GenBank/DDBJ whole genome shotgun (WGS) entry which is preliminary data.</text>
</comment>
<dbReference type="Gene3D" id="3.40.50.10330">
    <property type="entry name" value="Probable inorganic polyphosphate/atp-NAD kinase, domain 1"/>
    <property type="match status" value="1"/>
</dbReference>
<keyword evidence="2" id="KW-1185">Reference proteome</keyword>
<evidence type="ECO:0008006" key="3">
    <source>
        <dbReference type="Google" id="ProtNLM"/>
    </source>
</evidence>
<dbReference type="InterPro" id="IPR017437">
    <property type="entry name" value="ATP-NAD_kinase_PpnK-typ_C"/>
</dbReference>
<gene>
    <name evidence="1" type="ORF">OF365_00195</name>
</gene>
<dbReference type="EMBL" id="JAOXHJ010000001">
    <property type="protein sequence ID" value="MCV3753811.1"/>
    <property type="molecule type" value="Genomic_DNA"/>
</dbReference>
<dbReference type="PANTHER" id="PTHR20275:SF0">
    <property type="entry name" value="NAD KINASE"/>
    <property type="match status" value="1"/>
</dbReference>
<proteinExistence type="predicted"/>
<evidence type="ECO:0000313" key="1">
    <source>
        <dbReference type="EMBL" id="MCV3753811.1"/>
    </source>
</evidence>
<dbReference type="PANTHER" id="PTHR20275">
    <property type="entry name" value="NAD KINASE"/>
    <property type="match status" value="1"/>
</dbReference>
<dbReference type="SUPFAM" id="SSF111331">
    <property type="entry name" value="NAD kinase/diacylglycerol kinase-like"/>
    <property type="match status" value="1"/>
</dbReference>
<sequence length="264" mass="30377">MIFNYEILCSKKCNDYAIHNELHQHLNSNPSYEFKQSQDSLSYLFVLGGDGTFINQLKPYIPSKKPLRVIMINFGSLGFNASYETIQEIVIEDIVNEKYFQAINVLETIINKKVRVHSINELMLWTPKIMHLDVCINHHHLEFFKGSGVIVSTQIGSSATNKSNQGAIIVENQNVYQYSKVLAWNVKDNISLANPLILHLDHSLEFENINQNEPFEIINDGQKVEISCKIKHILSKLIPTNLFIFNEHRLISYITALRKAFIKD</sequence>
<accession>A0ABT3BNL8</accession>
<dbReference type="InterPro" id="IPR016064">
    <property type="entry name" value="NAD/diacylglycerol_kinase_sf"/>
</dbReference>
<dbReference type="Proteomes" id="UP001207252">
    <property type="component" value="Unassembled WGS sequence"/>
</dbReference>
<evidence type="ECO:0000313" key="2">
    <source>
        <dbReference type="Proteomes" id="UP001207252"/>
    </source>
</evidence>
<name>A0ABT3BNL8_9BACT</name>
<dbReference type="InterPro" id="IPR017438">
    <property type="entry name" value="ATP-NAD_kinase_N"/>
</dbReference>
<organism evidence="1 2">
    <name type="scientific">Ureaplasma zalophigenitalium</name>
    <dbReference type="NCBI Taxonomy" id="907723"/>
    <lineage>
        <taxon>Bacteria</taxon>
        <taxon>Bacillati</taxon>
        <taxon>Mycoplasmatota</taxon>
        <taxon>Mycoplasmoidales</taxon>
        <taxon>Mycoplasmoidaceae</taxon>
        <taxon>Ureaplasma</taxon>
    </lineage>
</organism>
<dbReference type="Gene3D" id="2.60.200.30">
    <property type="entry name" value="Probable inorganic polyphosphate/atp-NAD kinase, domain 2"/>
    <property type="match status" value="1"/>
</dbReference>
<protein>
    <recommendedName>
        <fullName evidence="3">NAD(+) kinase</fullName>
    </recommendedName>
</protein>
<reference evidence="1 2" key="1">
    <citation type="journal article" date="2020" name="Int. J. Syst. Evol. Microbiol.">
        <title>Ureaplasma miroungigenitalium sp. nov. isolated from northern elephant seals (Mirounga angustirostris) and Ureaplasma zalophigenitalium sp. nov. isolated from California sea lions (Zalophus californianus).</title>
        <authorList>
            <person name="Volokhov D.V."/>
            <person name="Gulland F.M."/>
            <person name="Gao Y."/>
            <person name="Chizhikov V.E."/>
        </authorList>
    </citation>
    <scope>NUCLEOTIDE SEQUENCE [LARGE SCALE GENOMIC DNA]</scope>
    <source>
        <strain evidence="1 2">CSL7644-GEN</strain>
    </source>
</reference>